<reference evidence="1 2" key="1">
    <citation type="submission" date="2022-04" db="EMBL/GenBank/DDBJ databases">
        <title>Hymenobacter sp. isolated from the air.</title>
        <authorList>
            <person name="Won M."/>
            <person name="Lee C.-M."/>
            <person name="Woen H.-Y."/>
            <person name="Kwon S.-W."/>
        </authorList>
    </citation>
    <scope>NUCLEOTIDE SEQUENCE [LARGE SCALE GENOMIC DNA]</scope>
    <source>
        <strain evidence="2">5413 J-13</strain>
    </source>
</reference>
<protein>
    <submittedName>
        <fullName evidence="1">Uncharacterized protein</fullName>
    </submittedName>
</protein>
<dbReference type="RefSeq" id="WP_245096807.1">
    <property type="nucleotide sequence ID" value="NZ_CP095053.1"/>
</dbReference>
<evidence type="ECO:0000313" key="1">
    <source>
        <dbReference type="EMBL" id="UOR07219.1"/>
    </source>
</evidence>
<evidence type="ECO:0000313" key="2">
    <source>
        <dbReference type="Proteomes" id="UP000829925"/>
    </source>
</evidence>
<dbReference type="Proteomes" id="UP000829925">
    <property type="component" value="Chromosome"/>
</dbReference>
<accession>A0A8T9T5U7</accession>
<keyword evidence="2" id="KW-1185">Reference proteome</keyword>
<organism evidence="1 2">
    <name type="scientific">Hymenobacter aerilatus</name>
    <dbReference type="NCBI Taxonomy" id="2932251"/>
    <lineage>
        <taxon>Bacteria</taxon>
        <taxon>Pseudomonadati</taxon>
        <taxon>Bacteroidota</taxon>
        <taxon>Cytophagia</taxon>
        <taxon>Cytophagales</taxon>
        <taxon>Hymenobacteraceae</taxon>
        <taxon>Hymenobacter</taxon>
    </lineage>
</organism>
<dbReference type="KEGG" id="haei:MUN82_08990"/>
<sequence>MQLMQVTWDGDLISKADRTWLVEAGLATRGDGWNMITPQGVKYLVELGLIHA</sequence>
<dbReference type="EMBL" id="CP095053">
    <property type="protein sequence ID" value="UOR07219.1"/>
    <property type="molecule type" value="Genomic_DNA"/>
</dbReference>
<dbReference type="AlphaFoldDB" id="A0A8T9T5U7"/>
<gene>
    <name evidence="1" type="ORF">MUN82_08990</name>
</gene>
<name>A0A8T9T5U7_9BACT</name>
<proteinExistence type="predicted"/>